<dbReference type="Proteomes" id="UP001596523">
    <property type="component" value="Unassembled WGS sequence"/>
</dbReference>
<accession>A0ABW2JR43</accession>
<dbReference type="PANTHER" id="PTHR37308:SF1">
    <property type="entry name" value="POLYPRENYL-PHOSPHATE TRANSPORTER"/>
    <property type="match status" value="1"/>
</dbReference>
<dbReference type="RefSeq" id="WP_381835662.1">
    <property type="nucleotide sequence ID" value="NZ_JBHTCF010000013.1"/>
</dbReference>
<feature type="transmembrane region" description="Helical" evidence="1">
    <location>
        <begin position="237"/>
        <end position="255"/>
    </location>
</feature>
<feature type="transmembrane region" description="Helical" evidence="1">
    <location>
        <begin position="79"/>
        <end position="99"/>
    </location>
</feature>
<organism evidence="2 3">
    <name type="scientific">Streptomyces monticola</name>
    <dbReference type="NCBI Taxonomy" id="2666263"/>
    <lineage>
        <taxon>Bacteria</taxon>
        <taxon>Bacillati</taxon>
        <taxon>Actinomycetota</taxon>
        <taxon>Actinomycetes</taxon>
        <taxon>Kitasatosporales</taxon>
        <taxon>Streptomycetaceae</taxon>
        <taxon>Streptomyces</taxon>
    </lineage>
</organism>
<feature type="transmembrane region" description="Helical" evidence="1">
    <location>
        <begin position="275"/>
        <end position="293"/>
    </location>
</feature>
<proteinExistence type="predicted"/>
<keyword evidence="3" id="KW-1185">Reference proteome</keyword>
<dbReference type="PANTHER" id="PTHR37308">
    <property type="entry name" value="INTEGRAL MEMBRANE PROTEIN"/>
    <property type="match status" value="1"/>
</dbReference>
<feature type="transmembrane region" description="Helical" evidence="1">
    <location>
        <begin position="207"/>
        <end position="225"/>
    </location>
</feature>
<protein>
    <submittedName>
        <fullName evidence="2">DUF368 domain-containing protein</fullName>
    </submittedName>
</protein>
<name>A0ABW2JR43_9ACTN</name>
<dbReference type="EMBL" id="JBHTCF010000013">
    <property type="protein sequence ID" value="MFC7308045.1"/>
    <property type="molecule type" value="Genomic_DNA"/>
</dbReference>
<keyword evidence="1" id="KW-1133">Transmembrane helix</keyword>
<comment type="caution">
    <text evidence="2">The sequence shown here is derived from an EMBL/GenBank/DDBJ whole genome shotgun (WGS) entry which is preliminary data.</text>
</comment>
<dbReference type="InterPro" id="IPR007163">
    <property type="entry name" value="VCA0040-like"/>
</dbReference>
<evidence type="ECO:0000313" key="2">
    <source>
        <dbReference type="EMBL" id="MFC7308045.1"/>
    </source>
</evidence>
<evidence type="ECO:0000313" key="3">
    <source>
        <dbReference type="Proteomes" id="UP001596523"/>
    </source>
</evidence>
<keyword evidence="1" id="KW-0472">Membrane</keyword>
<feature type="transmembrane region" description="Helical" evidence="1">
    <location>
        <begin position="111"/>
        <end position="127"/>
    </location>
</feature>
<evidence type="ECO:0000256" key="1">
    <source>
        <dbReference type="SAM" id="Phobius"/>
    </source>
</evidence>
<feature type="transmembrane region" description="Helical" evidence="1">
    <location>
        <begin position="165"/>
        <end position="195"/>
    </location>
</feature>
<gene>
    <name evidence="2" type="ORF">ACFQVC_27920</name>
</gene>
<keyword evidence="1" id="KW-0812">Transmembrane</keyword>
<sequence length="363" mass="36843">MPKQHCRSRLLDVLRGCLIGSAEVVPGVSGGTVALVTGVYEQLIGAIGQLAGAARCLVVDLPRGRGTARAGRALRDIDWGLLVPVLAGMAAALVLGARLIAPFVESHPQSARALFFGLVLASLWVPYTQSGRAWRVRDFGLAAAVGAGAFVLTGLPPAQAPTHPAVVFAAGAVAICALVLPGLSGSFILLTIGLYEPTIAAVNERDFGHLAAFGAGCVVGLGLFAKALKWLLQHRRHVTLVVMTGLMAGSLRALWPWQDADRRLLTPDGSPTAEVLLALAGCALVVGVLLIEARVRARGGRASVAAGGAAAGMGQPVAARSATTAAVTEAAVVRQTAGVTEAADARKTAGVSAAAGKGGDPVH</sequence>
<reference evidence="3" key="1">
    <citation type="journal article" date="2019" name="Int. J. Syst. Evol. Microbiol.">
        <title>The Global Catalogue of Microorganisms (GCM) 10K type strain sequencing project: providing services to taxonomists for standard genome sequencing and annotation.</title>
        <authorList>
            <consortium name="The Broad Institute Genomics Platform"/>
            <consortium name="The Broad Institute Genome Sequencing Center for Infectious Disease"/>
            <person name="Wu L."/>
            <person name="Ma J."/>
        </authorList>
    </citation>
    <scope>NUCLEOTIDE SEQUENCE [LARGE SCALE GENOMIC DNA]</scope>
    <source>
        <strain evidence="3">SYNS20</strain>
    </source>
</reference>
<dbReference type="Pfam" id="PF04018">
    <property type="entry name" value="VCA0040-like"/>
    <property type="match status" value="1"/>
</dbReference>